<evidence type="ECO:0000313" key="3">
    <source>
        <dbReference type="Proteomes" id="UP000069850"/>
    </source>
</evidence>
<accession>A0A0X3BJ36</accession>
<dbReference type="EMBL" id="LT158599">
    <property type="protein sequence ID" value="CVK32152.1"/>
    <property type="molecule type" value="Genomic_DNA"/>
</dbReference>
<proteinExistence type="predicted"/>
<dbReference type="InterPro" id="IPR001322">
    <property type="entry name" value="Lamin_tail_dom"/>
</dbReference>
<dbReference type="Gene3D" id="2.60.40.1260">
    <property type="entry name" value="Lamin Tail domain"/>
    <property type="match status" value="1"/>
</dbReference>
<dbReference type="PROSITE" id="PS51841">
    <property type="entry name" value="LTD"/>
    <property type="match status" value="1"/>
</dbReference>
<reference evidence="2 3" key="1">
    <citation type="submission" date="2016-01" db="EMBL/GenBank/DDBJ databases">
        <authorList>
            <person name="Manzoor S."/>
        </authorList>
    </citation>
    <scope>NUCLEOTIDE SEQUENCE [LARGE SCALE GENOMIC DNA]</scope>
    <source>
        <strain evidence="2">Methanoculleus sp MAB1</strain>
    </source>
</reference>
<dbReference type="AlphaFoldDB" id="A0A0X3BJ36"/>
<dbReference type="KEGG" id="mema:MMAB1_0938"/>
<name>A0A0X3BJ36_9EURY</name>
<dbReference type="Proteomes" id="UP000069850">
    <property type="component" value="Chromosome 1"/>
</dbReference>
<evidence type="ECO:0000313" key="2">
    <source>
        <dbReference type="EMBL" id="CVK32152.1"/>
    </source>
</evidence>
<gene>
    <name evidence="2" type="ORF">MMAB1_0938</name>
</gene>
<protein>
    <submittedName>
        <fullName evidence="2">ComE operon protein 3</fullName>
    </submittedName>
</protein>
<evidence type="ECO:0000259" key="1">
    <source>
        <dbReference type="PROSITE" id="PS51841"/>
    </source>
</evidence>
<feature type="domain" description="LTD" evidence="1">
    <location>
        <begin position="1"/>
        <end position="86"/>
    </location>
</feature>
<dbReference type="InterPro" id="IPR036415">
    <property type="entry name" value="Lamin_tail_dom_sf"/>
</dbReference>
<dbReference type="SUPFAM" id="SSF74853">
    <property type="entry name" value="Lamin A/C globular tail domain"/>
    <property type="match status" value="1"/>
</dbReference>
<sequence length="86" mass="9103">MTIASAEATAVNLTGWTITDEGMRNTYTFPVFTLVPGTNVTLHSGAGNDTATDLYWGRGGVPVWNNDGDIATLSDPDGRVASTLER</sequence>
<organism evidence="2 3">
    <name type="scientific">Methanoculleus bourgensis</name>
    <dbReference type="NCBI Taxonomy" id="83986"/>
    <lineage>
        <taxon>Archaea</taxon>
        <taxon>Methanobacteriati</taxon>
        <taxon>Methanobacteriota</taxon>
        <taxon>Stenosarchaea group</taxon>
        <taxon>Methanomicrobia</taxon>
        <taxon>Methanomicrobiales</taxon>
        <taxon>Methanomicrobiaceae</taxon>
        <taxon>Methanoculleus</taxon>
    </lineage>
</organism>
<dbReference type="Pfam" id="PF00932">
    <property type="entry name" value="LTD"/>
    <property type="match status" value="1"/>
</dbReference>